<evidence type="ECO:0000259" key="3">
    <source>
        <dbReference type="Pfam" id="PF25583"/>
    </source>
</evidence>
<gene>
    <name evidence="4" type="ORF">FHR75_000303</name>
</gene>
<feature type="domain" description="WCX" evidence="3">
    <location>
        <begin position="244"/>
        <end position="320"/>
    </location>
</feature>
<dbReference type="OMA" id="LPMCGTS"/>
<dbReference type="Pfam" id="PF19187">
    <property type="entry name" value="HTH_PafC"/>
    <property type="match status" value="1"/>
</dbReference>
<dbReference type="InterPro" id="IPR028349">
    <property type="entry name" value="PafC-like"/>
</dbReference>
<dbReference type="InterPro" id="IPR026881">
    <property type="entry name" value="WYL_dom"/>
</dbReference>
<dbReference type="GO" id="GO:0000502">
    <property type="term" value="C:proteasome complex"/>
    <property type="evidence" value="ECO:0007669"/>
    <property type="project" value="UniProtKB-KW"/>
</dbReference>
<sequence length="344" mass="37589">MSGSASTERLSRLLAMVPYLLTHQGIPLEEASRHFGLSTDDLVHDLELLFVCGTPGHMPDDLIDARWDSGHVYLSNADPIARPARLAVDEAVALLVGLRTLAEVPGLHDREALEGALAKLSEATGEAGRAAGSVSVDVGSGEESASVLQTCRTALREHRRLHLSYLVPSRDERTERDVDPMRLVSVEGRWYLEAWCHRAEGVRLFRVDRIESAQVLDVDGTPPARAVSRDVGSDLFAPSPDDLVVTIDLAPQAVWVVDYYPVESVQEAPEDAWEDAALRVRLRTADTRWVHRLLLRLGAGARVVDPPELAVEVRQGALAALERYSSDPLATQSNQVSAQGHETV</sequence>
<dbReference type="AlphaFoldDB" id="A0A7W4TIG5"/>
<feature type="domain" description="PafC HTH" evidence="2">
    <location>
        <begin position="8"/>
        <end position="121"/>
    </location>
</feature>
<dbReference type="Proteomes" id="UP000533269">
    <property type="component" value="Unassembled WGS sequence"/>
</dbReference>
<dbReference type="PROSITE" id="PS52050">
    <property type="entry name" value="WYL"/>
    <property type="match status" value="1"/>
</dbReference>
<evidence type="ECO:0000313" key="4">
    <source>
        <dbReference type="EMBL" id="MBB2899515.1"/>
    </source>
</evidence>
<evidence type="ECO:0000259" key="1">
    <source>
        <dbReference type="Pfam" id="PF13280"/>
    </source>
</evidence>
<dbReference type="InterPro" id="IPR057727">
    <property type="entry name" value="WCX_dom"/>
</dbReference>
<dbReference type="RefSeq" id="WP_011981495.1">
    <property type="nucleotide sequence ID" value="NZ_JACHVY010000001.1"/>
</dbReference>
<dbReference type="Pfam" id="PF25583">
    <property type="entry name" value="WCX"/>
    <property type="match status" value="1"/>
</dbReference>
<dbReference type="EMBL" id="JACHVY010000001">
    <property type="protein sequence ID" value="MBB2899515.1"/>
    <property type="molecule type" value="Genomic_DNA"/>
</dbReference>
<feature type="domain" description="WYL" evidence="1">
    <location>
        <begin position="147"/>
        <end position="215"/>
    </location>
</feature>
<comment type="caution">
    <text evidence="4">The sequence shown here is derived from an EMBL/GenBank/DDBJ whole genome shotgun (WGS) entry which is preliminary data.</text>
</comment>
<reference evidence="4 5" key="2">
    <citation type="submission" date="2020-08" db="EMBL/GenBank/DDBJ databases">
        <authorList>
            <person name="Partida-Martinez L."/>
            <person name="Huntemann M."/>
            <person name="Clum A."/>
            <person name="Wang J."/>
            <person name="Palaniappan K."/>
            <person name="Ritter S."/>
            <person name="Chen I.-M."/>
            <person name="Stamatis D."/>
            <person name="Reddy T."/>
            <person name="O'Malley R."/>
            <person name="Daum C."/>
            <person name="Shapiro N."/>
            <person name="Ivanova N."/>
            <person name="Kyrpides N."/>
            <person name="Woyke T."/>
        </authorList>
    </citation>
    <scope>NUCLEOTIDE SEQUENCE [LARGE SCALE GENOMIC DNA]</scope>
    <source>
        <strain evidence="4 5">AS2.23</strain>
    </source>
</reference>
<organism evidence="4 5">
    <name type="scientific">Kineococcus radiotolerans</name>
    <dbReference type="NCBI Taxonomy" id="131568"/>
    <lineage>
        <taxon>Bacteria</taxon>
        <taxon>Bacillati</taxon>
        <taxon>Actinomycetota</taxon>
        <taxon>Actinomycetes</taxon>
        <taxon>Kineosporiales</taxon>
        <taxon>Kineosporiaceae</taxon>
        <taxon>Kineococcus</taxon>
    </lineage>
</organism>
<reference evidence="4 5" key="1">
    <citation type="submission" date="2020-08" db="EMBL/GenBank/DDBJ databases">
        <title>The Agave Microbiome: Exploring the role of microbial communities in plant adaptations to desert environments.</title>
        <authorList>
            <person name="Partida-Martinez L.P."/>
        </authorList>
    </citation>
    <scope>NUCLEOTIDE SEQUENCE [LARGE SCALE GENOMIC DNA]</scope>
    <source>
        <strain evidence="4 5">AS2.23</strain>
    </source>
</reference>
<dbReference type="Pfam" id="PF13280">
    <property type="entry name" value="WYL"/>
    <property type="match status" value="1"/>
</dbReference>
<protein>
    <submittedName>
        <fullName evidence="4">Proteasome accessory factor C</fullName>
    </submittedName>
</protein>
<accession>A0A7W4TIG5</accession>
<proteinExistence type="predicted"/>
<name>A0A7W4TIG5_KINRA</name>
<dbReference type="PANTHER" id="PTHR34580">
    <property type="match status" value="1"/>
</dbReference>
<keyword evidence="4" id="KW-0647">Proteasome</keyword>
<dbReference type="InterPro" id="IPR051534">
    <property type="entry name" value="CBASS_pafABC_assoc_protein"/>
</dbReference>
<evidence type="ECO:0000313" key="5">
    <source>
        <dbReference type="Proteomes" id="UP000533269"/>
    </source>
</evidence>
<dbReference type="PIRSF" id="PIRSF016838">
    <property type="entry name" value="PafC"/>
    <property type="match status" value="1"/>
</dbReference>
<dbReference type="PANTHER" id="PTHR34580:SF1">
    <property type="entry name" value="PROTEIN PAFC"/>
    <property type="match status" value="1"/>
</dbReference>
<dbReference type="InterPro" id="IPR043839">
    <property type="entry name" value="PafC_HTH"/>
</dbReference>
<evidence type="ECO:0000259" key="2">
    <source>
        <dbReference type="Pfam" id="PF19187"/>
    </source>
</evidence>